<evidence type="ECO:0000313" key="3">
    <source>
        <dbReference type="Proteomes" id="UP000008837"/>
    </source>
</evidence>
<dbReference type="EMBL" id="AAYY01000006">
    <property type="protein sequence ID" value="EDP43878.1"/>
    <property type="molecule type" value="Genomic_DNA"/>
</dbReference>
<gene>
    <name evidence="2" type="ORF">MGL_2091</name>
</gene>
<reference evidence="2 3" key="1">
    <citation type="journal article" date="2007" name="Proc. Natl. Acad. Sci. U.S.A.">
        <title>Dandruff-associated Malassezia genomes reveal convergent and divergent virulence traits shared with plant and human fungal pathogens.</title>
        <authorList>
            <person name="Xu J."/>
            <person name="Saunders C.W."/>
            <person name="Hu P."/>
            <person name="Grant R.A."/>
            <person name="Boekhout T."/>
            <person name="Kuramae E.E."/>
            <person name="Kronstad J.W."/>
            <person name="Deangelis Y.M."/>
            <person name="Reeder N.L."/>
            <person name="Johnstone K.R."/>
            <person name="Leland M."/>
            <person name="Fieno A.M."/>
            <person name="Begley W.M."/>
            <person name="Sun Y."/>
            <person name="Lacey M.P."/>
            <person name="Chaudhary T."/>
            <person name="Keough T."/>
            <person name="Chu L."/>
            <person name="Sears R."/>
            <person name="Yuan B."/>
            <person name="Dawson T.L.Jr."/>
        </authorList>
    </citation>
    <scope>NUCLEOTIDE SEQUENCE [LARGE SCALE GENOMIC DNA]</scope>
    <source>
        <strain evidence="3">ATCC MYA-4612 / CBS 7966</strain>
    </source>
</reference>
<feature type="compositionally biased region" description="Basic and acidic residues" evidence="1">
    <location>
        <begin position="605"/>
        <end position="617"/>
    </location>
</feature>
<dbReference type="KEGG" id="mgl:MGL_2091"/>
<evidence type="ECO:0000256" key="1">
    <source>
        <dbReference type="SAM" id="MobiDB-lite"/>
    </source>
</evidence>
<feature type="region of interest" description="Disordered" evidence="1">
    <location>
        <begin position="428"/>
        <end position="466"/>
    </location>
</feature>
<dbReference type="RefSeq" id="XP_001731092.1">
    <property type="nucleotide sequence ID" value="XM_001731040.1"/>
</dbReference>
<feature type="compositionally biased region" description="Basic and acidic residues" evidence="1">
    <location>
        <begin position="207"/>
        <end position="217"/>
    </location>
</feature>
<dbReference type="OMA" id="FKPQRGF"/>
<proteinExistence type="predicted"/>
<comment type="caution">
    <text evidence="2">The sequence shown here is derived from an EMBL/GenBank/DDBJ whole genome shotgun (WGS) entry which is preliminary data.</text>
</comment>
<feature type="compositionally biased region" description="Polar residues" evidence="1">
    <location>
        <begin position="61"/>
        <end position="78"/>
    </location>
</feature>
<feature type="compositionally biased region" description="Acidic residues" evidence="1">
    <location>
        <begin position="313"/>
        <end position="330"/>
    </location>
</feature>
<feature type="compositionally biased region" description="Acidic residues" evidence="1">
    <location>
        <begin position="261"/>
        <end position="276"/>
    </location>
</feature>
<feature type="compositionally biased region" description="Basic and acidic residues" evidence="1">
    <location>
        <begin position="120"/>
        <end position="134"/>
    </location>
</feature>
<feature type="region of interest" description="Disordered" evidence="1">
    <location>
        <begin position="305"/>
        <end position="414"/>
    </location>
</feature>
<dbReference type="InParanoid" id="A8Q0W4"/>
<organism evidence="2 3">
    <name type="scientific">Malassezia globosa (strain ATCC MYA-4612 / CBS 7966)</name>
    <name type="common">Dandruff-associated fungus</name>
    <dbReference type="NCBI Taxonomy" id="425265"/>
    <lineage>
        <taxon>Eukaryota</taxon>
        <taxon>Fungi</taxon>
        <taxon>Dikarya</taxon>
        <taxon>Basidiomycota</taxon>
        <taxon>Ustilaginomycotina</taxon>
        <taxon>Malasseziomycetes</taxon>
        <taxon>Malasseziales</taxon>
        <taxon>Malasseziaceae</taxon>
        <taxon>Malassezia</taxon>
    </lineage>
</organism>
<feature type="region of interest" description="Disordered" evidence="1">
    <location>
        <begin position="1"/>
        <end position="284"/>
    </location>
</feature>
<protein>
    <submittedName>
        <fullName evidence="2">Uncharacterized protein</fullName>
    </submittedName>
</protein>
<feature type="compositionally biased region" description="Polar residues" evidence="1">
    <location>
        <begin position="19"/>
        <end position="37"/>
    </location>
</feature>
<dbReference type="Proteomes" id="UP000008837">
    <property type="component" value="Unassembled WGS sequence"/>
</dbReference>
<accession>A8Q0W4</accession>
<feature type="compositionally biased region" description="Polar residues" evidence="1">
    <location>
        <begin position="135"/>
        <end position="145"/>
    </location>
</feature>
<feature type="compositionally biased region" description="Polar residues" evidence="1">
    <location>
        <begin position="504"/>
        <end position="513"/>
    </location>
</feature>
<feature type="compositionally biased region" description="Low complexity" evidence="1">
    <location>
        <begin position="399"/>
        <end position="414"/>
    </location>
</feature>
<sequence>MAHMDLQVESGVSALGGSPPNSNILPYQNERFSTRTSPPAYGSVYNENNEDDSDLGELVTGNGQNSPQQSDAPTLSGNDSDDSDMAREIEAAGEVESLIGSDNSSDDEHLANEEQYMIEEELHRANPNEHDGSKHQQASNVQQNVFGDDYDYWDSFSPANGSAEDDDVIANELFKPQRGFASSPEPLFSDFYGSSIDSDQDGSSDLENEKNDNHGDGIHIFGSSPSSDDDETSSDNDASISDMEPMSMPLIAHVGATQGVDVDDADRESGDDDGEAGEQALKNAMPLLVIEDLDGRLVYARAGDGEAVFGSDGEFEFEGESDEESSDDEIPLQSPSKESTPHPHPEDSHVSDYDVPDIDDGETTDELPDNDMPYPRLLVGSIAPHGGRNARRAREIAARSRNNSPRVSSRAPSPVTIGLSARKAPSTLSNVLSVNDHDNDNSSSESVQAVDDQNAHGKEAHLKRPQITQDLYNMSPEHLKPPMGQFMPTCSKSVHRAVIDGSNRAPSPFSTSHHMQRGTRRKRSRFQPDEDSFDQVVSGYPSSRKRRNSDAFNTLQHNCVPARPTDSNGSPESLPEPLEQDPAGPMDLSDVLDEGLLWQGSSDGDSIHDDAVSDFRQSKPRSQNAPMPDKTCDRAIARWTRIPMGAFRSAQQYGVSTNPSTMSDAYWTHQRPSSSFLITQAMRNPRQALDRSHTSTYGTPHQTHTPFRWSVTTLQNPRNPVSPLHRTLADAAMSDLTSKSEQSRKEKYRQHRLGRKLGEHAVIGGNFVVSPVLRPVKHRQQKSDLNGINSLTSPLLAIGDAAPSDHSPLNKAHIRKVAKHEKRDRLARQEVVRRQ</sequence>
<feature type="compositionally biased region" description="Basic and acidic residues" evidence="1">
    <location>
        <begin position="339"/>
        <end position="352"/>
    </location>
</feature>
<dbReference type="VEuPathDB" id="FungiDB:MGL_2091"/>
<feature type="compositionally biased region" description="Basic residues" evidence="1">
    <location>
        <begin position="514"/>
        <end position="525"/>
    </location>
</feature>
<name>A8Q0W4_MALGO</name>
<evidence type="ECO:0000313" key="2">
    <source>
        <dbReference type="EMBL" id="EDP43878.1"/>
    </source>
</evidence>
<feature type="compositionally biased region" description="Basic and acidic residues" evidence="1">
    <location>
        <begin position="453"/>
        <end position="462"/>
    </location>
</feature>
<feature type="compositionally biased region" description="Basic and acidic residues" evidence="1">
    <location>
        <begin position="821"/>
        <end position="835"/>
    </location>
</feature>
<dbReference type="GeneID" id="5855399"/>
<feature type="region of interest" description="Disordered" evidence="1">
    <location>
        <begin position="500"/>
        <end position="629"/>
    </location>
</feature>
<keyword evidence="3" id="KW-1185">Reference proteome</keyword>
<feature type="compositionally biased region" description="Acidic residues" evidence="1">
    <location>
        <begin position="354"/>
        <end position="369"/>
    </location>
</feature>
<dbReference type="OrthoDB" id="3364971at2759"/>
<feature type="region of interest" description="Disordered" evidence="1">
    <location>
        <begin position="816"/>
        <end position="835"/>
    </location>
</feature>
<dbReference type="STRING" id="425265.A8Q0W4"/>
<dbReference type="AlphaFoldDB" id="A8Q0W4"/>